<dbReference type="PANTHER" id="PTHR15678:SF6">
    <property type="entry name" value="BRIDGE-LIKE LIPID TRANSFER PROTEIN FAMILY MEMBER 2"/>
    <property type="match status" value="1"/>
</dbReference>
<gene>
    <name evidence="6" type="ORF">TEA_011109</name>
</gene>
<keyword evidence="7" id="KW-1185">Reference proteome</keyword>
<dbReference type="GO" id="GO:0005634">
    <property type="term" value="C:nucleus"/>
    <property type="evidence" value="ECO:0007669"/>
    <property type="project" value="UniProtKB-SubCell"/>
</dbReference>
<dbReference type="Pfam" id="PF10344">
    <property type="entry name" value="Hobbit"/>
    <property type="match status" value="1"/>
</dbReference>
<evidence type="ECO:0000256" key="5">
    <source>
        <dbReference type="ARBA" id="ARBA00023242"/>
    </source>
</evidence>
<dbReference type="PANTHER" id="PTHR15678">
    <property type="entry name" value="ANTIGEN MLAA-22-RELATED"/>
    <property type="match status" value="1"/>
</dbReference>
<evidence type="ECO:0000313" key="7">
    <source>
        <dbReference type="Proteomes" id="UP000306102"/>
    </source>
</evidence>
<dbReference type="Gene3D" id="2.40.330.10">
    <property type="entry name" value="DNA-binding pseudobarrel domain"/>
    <property type="match status" value="1"/>
</dbReference>
<proteinExistence type="predicted"/>
<dbReference type="AlphaFoldDB" id="A0A4S4E8H2"/>
<dbReference type="GO" id="GO:0003677">
    <property type="term" value="F:DNA binding"/>
    <property type="evidence" value="ECO:0007669"/>
    <property type="project" value="UniProtKB-KW"/>
</dbReference>
<accession>A0A4S4E8H2</accession>
<dbReference type="Proteomes" id="UP000306102">
    <property type="component" value="Unassembled WGS sequence"/>
</dbReference>
<keyword evidence="3" id="KW-0238">DNA-binding</keyword>
<sequence length="290" mass="33340">MAAILPCRRVASLCHPPSFAVVVSSSAILRPSSSPSRLSTISLSSFLSLSLSTVLEMEKPLFRKKLSPSDVRTSLEIPRRIALNLPKYEVEGSNGKAEMVMRIRDQTGRNWRFRRGSRRDGRGFLVKNWKKFITQHCLKPTSPIRSEIEVKLGGTQCNIIMSRLKPWMHLQSSKKKKMVLQDGNSNPERLRSTESKAIMWTCTVSAPEMTIVLYSLSGSPLYHITNRARQREREREYRLQFRNKVDYSMEVEMRVIEGTTEFRFESSKSQAWSFEIVSMELRNRFDGASL</sequence>
<protein>
    <submittedName>
        <fullName evidence="6">Uncharacterized protein</fullName>
    </submittedName>
</protein>
<organism evidence="6 7">
    <name type="scientific">Camellia sinensis var. sinensis</name>
    <name type="common">China tea</name>
    <dbReference type="NCBI Taxonomy" id="542762"/>
    <lineage>
        <taxon>Eukaryota</taxon>
        <taxon>Viridiplantae</taxon>
        <taxon>Streptophyta</taxon>
        <taxon>Embryophyta</taxon>
        <taxon>Tracheophyta</taxon>
        <taxon>Spermatophyta</taxon>
        <taxon>Magnoliopsida</taxon>
        <taxon>eudicotyledons</taxon>
        <taxon>Gunneridae</taxon>
        <taxon>Pentapetalae</taxon>
        <taxon>asterids</taxon>
        <taxon>Ericales</taxon>
        <taxon>Theaceae</taxon>
        <taxon>Camellia</taxon>
    </lineage>
</organism>
<evidence type="ECO:0000256" key="3">
    <source>
        <dbReference type="ARBA" id="ARBA00023125"/>
    </source>
</evidence>
<evidence type="ECO:0000313" key="6">
    <source>
        <dbReference type="EMBL" id="THG12391.1"/>
    </source>
</evidence>
<dbReference type="STRING" id="542762.A0A4S4E8H2"/>
<dbReference type="InterPro" id="IPR045167">
    <property type="entry name" value="Hobbit"/>
</dbReference>
<reference evidence="6 7" key="1">
    <citation type="journal article" date="2018" name="Proc. Natl. Acad. Sci. U.S.A.">
        <title>Draft genome sequence of Camellia sinensis var. sinensis provides insights into the evolution of the tea genome and tea quality.</title>
        <authorList>
            <person name="Wei C."/>
            <person name="Yang H."/>
            <person name="Wang S."/>
            <person name="Zhao J."/>
            <person name="Liu C."/>
            <person name="Gao L."/>
            <person name="Xia E."/>
            <person name="Lu Y."/>
            <person name="Tai Y."/>
            <person name="She G."/>
            <person name="Sun J."/>
            <person name="Cao H."/>
            <person name="Tong W."/>
            <person name="Gao Q."/>
            <person name="Li Y."/>
            <person name="Deng W."/>
            <person name="Jiang X."/>
            <person name="Wang W."/>
            <person name="Chen Q."/>
            <person name="Zhang S."/>
            <person name="Li H."/>
            <person name="Wu J."/>
            <person name="Wang P."/>
            <person name="Li P."/>
            <person name="Shi C."/>
            <person name="Zheng F."/>
            <person name="Jian J."/>
            <person name="Huang B."/>
            <person name="Shan D."/>
            <person name="Shi M."/>
            <person name="Fang C."/>
            <person name="Yue Y."/>
            <person name="Li F."/>
            <person name="Li D."/>
            <person name="Wei S."/>
            <person name="Han B."/>
            <person name="Jiang C."/>
            <person name="Yin Y."/>
            <person name="Xia T."/>
            <person name="Zhang Z."/>
            <person name="Bennetzen J.L."/>
            <person name="Zhao S."/>
            <person name="Wan X."/>
        </authorList>
    </citation>
    <scope>NUCLEOTIDE SEQUENCE [LARGE SCALE GENOMIC DNA]</scope>
    <source>
        <strain evidence="7">cv. Shuchazao</strain>
        <tissue evidence="6">Leaf</tissue>
    </source>
</reference>
<keyword evidence="2" id="KW-0805">Transcription regulation</keyword>
<evidence type="ECO:0000256" key="4">
    <source>
        <dbReference type="ARBA" id="ARBA00023163"/>
    </source>
</evidence>
<evidence type="ECO:0000256" key="2">
    <source>
        <dbReference type="ARBA" id="ARBA00023015"/>
    </source>
</evidence>
<keyword evidence="5" id="KW-0539">Nucleus</keyword>
<evidence type="ECO:0000256" key="1">
    <source>
        <dbReference type="ARBA" id="ARBA00004123"/>
    </source>
</evidence>
<name>A0A4S4E8H2_CAMSN</name>
<dbReference type="SUPFAM" id="SSF101936">
    <property type="entry name" value="DNA-binding pseudobarrel domain"/>
    <property type="match status" value="1"/>
</dbReference>
<dbReference type="InterPro" id="IPR015300">
    <property type="entry name" value="DNA-bd_pseudobarrel_sf"/>
</dbReference>
<comment type="subcellular location">
    <subcellularLocation>
        <location evidence="1">Nucleus</location>
    </subcellularLocation>
</comment>
<comment type="caution">
    <text evidence="6">The sequence shown here is derived from an EMBL/GenBank/DDBJ whole genome shotgun (WGS) entry which is preliminary data.</text>
</comment>
<keyword evidence="4" id="KW-0804">Transcription</keyword>
<dbReference type="EMBL" id="SDRB02006576">
    <property type="protein sequence ID" value="THG12391.1"/>
    <property type="molecule type" value="Genomic_DNA"/>
</dbReference>